<name>A0A517N0B9_9BACT</name>
<proteinExistence type="predicted"/>
<dbReference type="Proteomes" id="UP000319852">
    <property type="component" value="Chromosome"/>
</dbReference>
<dbReference type="KEGG" id="amob:HG15A2_39140"/>
<reference evidence="2 3" key="1">
    <citation type="submission" date="2019-02" db="EMBL/GenBank/DDBJ databases">
        <title>Deep-cultivation of Planctomycetes and their phenomic and genomic characterization uncovers novel biology.</title>
        <authorList>
            <person name="Wiegand S."/>
            <person name="Jogler M."/>
            <person name="Boedeker C."/>
            <person name="Pinto D."/>
            <person name="Vollmers J."/>
            <person name="Rivas-Marin E."/>
            <person name="Kohn T."/>
            <person name="Peeters S.H."/>
            <person name="Heuer A."/>
            <person name="Rast P."/>
            <person name="Oberbeckmann S."/>
            <person name="Bunk B."/>
            <person name="Jeske O."/>
            <person name="Meyerdierks A."/>
            <person name="Storesund J.E."/>
            <person name="Kallscheuer N."/>
            <person name="Luecker S."/>
            <person name="Lage O.M."/>
            <person name="Pohl T."/>
            <person name="Merkel B.J."/>
            <person name="Hornburger P."/>
            <person name="Mueller R.-W."/>
            <person name="Bruemmer F."/>
            <person name="Labrenz M."/>
            <person name="Spormann A.M."/>
            <person name="Op den Camp H."/>
            <person name="Overmann J."/>
            <person name="Amann R."/>
            <person name="Jetten M.S.M."/>
            <person name="Mascher T."/>
            <person name="Medema M.H."/>
            <person name="Devos D.P."/>
            <person name="Kaster A.-K."/>
            <person name="Ovreas L."/>
            <person name="Rohde M."/>
            <person name="Galperin M.Y."/>
            <person name="Jogler C."/>
        </authorList>
    </citation>
    <scope>NUCLEOTIDE SEQUENCE [LARGE SCALE GENOMIC DNA]</scope>
    <source>
        <strain evidence="2 3">HG15A2</strain>
    </source>
</reference>
<evidence type="ECO:0008006" key="4">
    <source>
        <dbReference type="Google" id="ProtNLM"/>
    </source>
</evidence>
<feature type="compositionally biased region" description="Polar residues" evidence="1">
    <location>
        <begin position="295"/>
        <end position="310"/>
    </location>
</feature>
<feature type="region of interest" description="Disordered" evidence="1">
    <location>
        <begin position="287"/>
        <end position="310"/>
    </location>
</feature>
<keyword evidence="3" id="KW-1185">Reference proteome</keyword>
<evidence type="ECO:0000313" key="2">
    <source>
        <dbReference type="EMBL" id="QDT00576.1"/>
    </source>
</evidence>
<accession>A0A517N0B9</accession>
<evidence type="ECO:0000313" key="3">
    <source>
        <dbReference type="Proteomes" id="UP000319852"/>
    </source>
</evidence>
<feature type="region of interest" description="Disordered" evidence="1">
    <location>
        <begin position="567"/>
        <end position="631"/>
    </location>
</feature>
<dbReference type="EMBL" id="CP036263">
    <property type="protein sequence ID" value="QDT00576.1"/>
    <property type="molecule type" value="Genomic_DNA"/>
</dbReference>
<protein>
    <recommendedName>
        <fullName evidence="4">Ser-Thr-rich glycosyl-phosphatidyl-inositol-anchored membrane family protein</fullName>
    </recommendedName>
</protein>
<dbReference type="AlphaFoldDB" id="A0A517N0B9"/>
<sequence>MRQVCAVVLGVVLLGSAVGAARFPIEPPQMQTTYLGERIFMLPYQVNASDPLASEVNKVRLLMSRGAAADWQSLQEAESNVRGFSYHCPADGEYWFAVQMVDRRGNAWPSGEIKPQIRLVVDTENPQLKLAVASDGQNATIRYAARDKNLKSETLRVEVRADNGVWRPVRLPDADVTQDDRLMGRARFAIESRDIQVRASIADHAGNTVQSRAGDSARAGDPFGFQPSDEDVDNGPSLGEAQSGDTIARGSGARVDDLEWPALNAARRHRPLPTVRVPADQREVDKLTGVPPYKNTYTENSVTGRSYPENSNSQGFGKDLVQQNPFVANERTDSPTRFVNDRFNRDTINSKDYDASELTPAPYRAPTESTETDSRWRSAADPSGLPAMLVSSRTFDVEYDLETVGRWGVARVEIWGTQDGGQTWASYAVDTDNRSPIRVTVPGSGTFGLKILVDGANGAAAPTPQAGDQPEMTVRVDLHAPTAELISAEIGRGPLADNLLIQWAAADTNLEERPIGLFYSSHENGPWSTVATDLENTGQYAWRIERHVPDRFYLKVEARDTAGNVTAAQTPSPVVLSRPKPAGRLRGVRPISNSNAKQRVPVVRPLPPRDRRSPDHHSPDQTAMEHERGQR</sequence>
<feature type="compositionally biased region" description="Basic and acidic residues" evidence="1">
    <location>
        <begin position="607"/>
        <end position="631"/>
    </location>
</feature>
<feature type="region of interest" description="Disordered" evidence="1">
    <location>
        <begin position="206"/>
        <end position="253"/>
    </location>
</feature>
<organism evidence="2 3">
    <name type="scientific">Adhaeretor mobilis</name>
    <dbReference type="NCBI Taxonomy" id="1930276"/>
    <lineage>
        <taxon>Bacteria</taxon>
        <taxon>Pseudomonadati</taxon>
        <taxon>Planctomycetota</taxon>
        <taxon>Planctomycetia</taxon>
        <taxon>Pirellulales</taxon>
        <taxon>Lacipirellulaceae</taxon>
        <taxon>Adhaeretor</taxon>
    </lineage>
</organism>
<evidence type="ECO:0000256" key="1">
    <source>
        <dbReference type="SAM" id="MobiDB-lite"/>
    </source>
</evidence>
<gene>
    <name evidence="2" type="ORF">HG15A2_39140</name>
</gene>
<feature type="region of interest" description="Disordered" evidence="1">
    <location>
        <begin position="350"/>
        <end position="382"/>
    </location>
</feature>